<evidence type="ECO:0000313" key="3">
    <source>
        <dbReference type="EMBL" id="SDL29328.1"/>
    </source>
</evidence>
<dbReference type="AlphaFoldDB" id="A0A1G9IVM9"/>
<dbReference type="STRING" id="48727.SAMN05192555_103295"/>
<accession>A0A1G9IVM9</accession>
<sequence>MRQGMGMTAVALLAVTLVASADAVAETARHGWQMHDERHHRWASDHYRHAPRRGERTREVRPRVEVVIPLELLTPAPHPGVPASPETPAIPDEPLVLDCRGLAERIESLRDSHTVGTRQLRERRELEARYRRACQ</sequence>
<keyword evidence="4" id="KW-1185">Reference proteome</keyword>
<dbReference type="EMBL" id="FNGH01000003">
    <property type="protein sequence ID" value="SDL29328.1"/>
    <property type="molecule type" value="Genomic_DNA"/>
</dbReference>
<evidence type="ECO:0008006" key="5">
    <source>
        <dbReference type="Google" id="ProtNLM"/>
    </source>
</evidence>
<feature type="region of interest" description="Disordered" evidence="1">
    <location>
        <begin position="74"/>
        <end position="93"/>
    </location>
</feature>
<evidence type="ECO:0000256" key="2">
    <source>
        <dbReference type="SAM" id="SignalP"/>
    </source>
</evidence>
<feature type="signal peptide" evidence="2">
    <location>
        <begin position="1"/>
        <end position="21"/>
    </location>
</feature>
<dbReference type="OrthoDB" id="6174651at2"/>
<dbReference type="Proteomes" id="UP000199107">
    <property type="component" value="Unassembled WGS sequence"/>
</dbReference>
<dbReference type="RefSeq" id="WP_089657556.1">
    <property type="nucleotide sequence ID" value="NZ_FNGH01000003.1"/>
</dbReference>
<evidence type="ECO:0000313" key="4">
    <source>
        <dbReference type="Proteomes" id="UP000199107"/>
    </source>
</evidence>
<organism evidence="3 4">
    <name type="scientific">Franzmannia pantelleriensis</name>
    <dbReference type="NCBI Taxonomy" id="48727"/>
    <lineage>
        <taxon>Bacteria</taxon>
        <taxon>Pseudomonadati</taxon>
        <taxon>Pseudomonadota</taxon>
        <taxon>Gammaproteobacteria</taxon>
        <taxon>Oceanospirillales</taxon>
        <taxon>Halomonadaceae</taxon>
        <taxon>Franzmannia</taxon>
    </lineage>
</organism>
<name>A0A1G9IVM9_9GAMM</name>
<evidence type="ECO:0000256" key="1">
    <source>
        <dbReference type="SAM" id="MobiDB-lite"/>
    </source>
</evidence>
<gene>
    <name evidence="3" type="ORF">SAMN05192555_103295</name>
</gene>
<proteinExistence type="predicted"/>
<keyword evidence="2" id="KW-0732">Signal</keyword>
<feature type="chain" id="PRO_5011461355" description="Secreted protein" evidence="2">
    <location>
        <begin position="22"/>
        <end position="135"/>
    </location>
</feature>
<reference evidence="4" key="1">
    <citation type="submission" date="2016-10" db="EMBL/GenBank/DDBJ databases">
        <authorList>
            <person name="Varghese N."/>
            <person name="Submissions S."/>
        </authorList>
    </citation>
    <scope>NUCLEOTIDE SEQUENCE [LARGE SCALE GENOMIC DNA]</scope>
    <source>
        <strain evidence="4">AAP</strain>
    </source>
</reference>
<protein>
    <recommendedName>
        <fullName evidence="5">Secreted protein</fullName>
    </recommendedName>
</protein>